<reference evidence="1 3" key="1">
    <citation type="submission" date="2015-11" db="EMBL/GenBank/DDBJ databases">
        <title>The limits of bacterial species coexistence and the symbiotic plasmid transference in sympatric Rhizobium populations.</title>
        <authorList>
            <person name="Perez-Carrascal O.M."/>
            <person name="VanInsberghe D."/>
            <person name="Juarez S."/>
            <person name="Polz M.F."/>
            <person name="Vinuesa P."/>
            <person name="Gonzalez V."/>
        </authorList>
    </citation>
    <scope>NUCLEOTIDE SEQUENCE [LARGE SCALE GENOMIC DNA]</scope>
    <source>
        <strain evidence="1 3">N771</strain>
        <plasmid evidence="1 3">pRphaN771b</plasmid>
    </source>
</reference>
<gene>
    <name evidence="1" type="ORF">AMC81_PB00211</name>
    <name evidence="2" type="ORF">HER27_024520</name>
</gene>
<dbReference type="RefSeq" id="WP_064823342.1">
    <property type="nucleotide sequence ID" value="NZ_CP013524.1"/>
</dbReference>
<dbReference type="AlphaFoldDB" id="A0A192TJY6"/>
<dbReference type="SUPFAM" id="SSF50475">
    <property type="entry name" value="FMN-binding split barrel"/>
    <property type="match status" value="1"/>
</dbReference>
<dbReference type="Proteomes" id="UP000540266">
    <property type="component" value="Plasmid pBS3b"/>
</dbReference>
<accession>A0A192TJY6</accession>
<reference evidence="2 4" key="2">
    <citation type="submission" date="2020-11" db="EMBL/GenBank/DDBJ databases">
        <title>Indigenous Rhizobia Nodulating Common beans in Western Kenya.</title>
        <authorList>
            <person name="Wekesa C.S."/>
            <person name="Oelmueller R."/>
            <person name="Furch A.C."/>
        </authorList>
    </citation>
    <scope>NUCLEOTIDE SEQUENCE [LARGE SCALE GENOMIC DNA]</scope>
    <source>
        <strain evidence="4">BS3</strain>
        <strain evidence="2">S3</strain>
        <plasmid evidence="2 4">pBS3b</plasmid>
    </source>
</reference>
<dbReference type="GeneID" id="45959837"/>
<dbReference type="InterPro" id="IPR012349">
    <property type="entry name" value="Split_barrel_FMN-bd"/>
</dbReference>
<keyword evidence="2" id="KW-0614">Plasmid</keyword>
<dbReference type="Gene3D" id="2.30.110.10">
    <property type="entry name" value="Electron Transport, Fmn-binding Protein, Chain A"/>
    <property type="match status" value="1"/>
</dbReference>
<evidence type="ECO:0000313" key="3">
    <source>
        <dbReference type="Proteomes" id="UP000078551"/>
    </source>
</evidence>
<sequence>MSLGLREFTLAECYAILEETRFGHLACCKDGQPYVVPIYFAYDSGVAYCFSMPGRKLEWMRENDKVCLQVDQRAGSGWRSVIAEGRFEEFPDTEVWRSERLHAWEMLQKHSDWWEVGSLKPQEVPVLGKSPHIFFGILVRSLSGRTAFAVD</sequence>
<dbReference type="EMBL" id="CP013570">
    <property type="protein sequence ID" value="ANL87348.1"/>
    <property type="molecule type" value="Genomic_DNA"/>
</dbReference>
<evidence type="ECO:0000313" key="2">
    <source>
        <dbReference type="EMBL" id="QPK11833.1"/>
    </source>
</evidence>
<dbReference type="Proteomes" id="UP000078551">
    <property type="component" value="Plasmid pRphaN771b"/>
</dbReference>
<proteinExistence type="predicted"/>
<name>A0A192TJY6_9HYPH</name>
<geneLocation type="plasmid" evidence="2 4">
    <name>pBS3b</name>
</geneLocation>
<dbReference type="Pfam" id="PF12900">
    <property type="entry name" value="Pyridox_ox_2"/>
    <property type="match status" value="1"/>
</dbReference>
<evidence type="ECO:0000313" key="4">
    <source>
        <dbReference type="Proteomes" id="UP000540266"/>
    </source>
</evidence>
<evidence type="ECO:0000313" key="1">
    <source>
        <dbReference type="EMBL" id="ANL87348.1"/>
    </source>
</evidence>
<protein>
    <submittedName>
        <fullName evidence="2">Pyridoxamine 5'-phosphate oxidase family protein</fullName>
    </submittedName>
    <submittedName>
        <fullName evidence="1">Pyridoxamine 5'-phosphate oxidase-like protein</fullName>
    </submittedName>
</protein>
<keyword evidence="3" id="KW-1185">Reference proteome</keyword>
<dbReference type="InterPro" id="IPR024747">
    <property type="entry name" value="Pyridox_Oxase-rel"/>
</dbReference>
<geneLocation type="plasmid" evidence="1 3">
    <name>pRphaN771b</name>
</geneLocation>
<organism evidence="2 4">
    <name type="scientific">Rhizobium phaseoli</name>
    <dbReference type="NCBI Taxonomy" id="396"/>
    <lineage>
        <taxon>Bacteria</taxon>
        <taxon>Pseudomonadati</taxon>
        <taxon>Pseudomonadota</taxon>
        <taxon>Alphaproteobacteria</taxon>
        <taxon>Hyphomicrobiales</taxon>
        <taxon>Rhizobiaceae</taxon>
        <taxon>Rhizobium/Agrobacterium group</taxon>
        <taxon>Rhizobium</taxon>
    </lineage>
</organism>
<dbReference type="EMBL" id="CP064933">
    <property type="protein sequence ID" value="QPK11833.1"/>
    <property type="molecule type" value="Genomic_DNA"/>
</dbReference>